<dbReference type="GO" id="GO:0005730">
    <property type="term" value="C:nucleolus"/>
    <property type="evidence" value="ECO:0007669"/>
    <property type="project" value="TreeGrafter"/>
</dbReference>
<dbReference type="PANTHER" id="PTHR13112:SF0">
    <property type="entry name" value="FI21285P1"/>
    <property type="match status" value="1"/>
</dbReference>
<dbReference type="InterPro" id="IPR039722">
    <property type="entry name" value="Upf3"/>
</dbReference>
<organism evidence="7 8">
    <name type="scientific">Acanthosepion pharaonis</name>
    <name type="common">Pharaoh cuttlefish</name>
    <name type="synonym">Sepia pharaonis</name>
    <dbReference type="NCBI Taxonomy" id="158019"/>
    <lineage>
        <taxon>Eukaryota</taxon>
        <taxon>Metazoa</taxon>
        <taxon>Spiralia</taxon>
        <taxon>Lophotrochozoa</taxon>
        <taxon>Mollusca</taxon>
        <taxon>Cephalopoda</taxon>
        <taxon>Coleoidea</taxon>
        <taxon>Decapodiformes</taxon>
        <taxon>Sepiida</taxon>
        <taxon>Sepiina</taxon>
        <taxon>Sepiidae</taxon>
        <taxon>Acanthosepion</taxon>
    </lineage>
</organism>
<name>A0A812E082_ACAPH</name>
<evidence type="ECO:0000256" key="5">
    <source>
        <dbReference type="SAM" id="MobiDB-lite"/>
    </source>
</evidence>
<keyword evidence="8" id="KW-1185">Reference proteome</keyword>
<proteinExistence type="inferred from homology"/>
<accession>A0A812E082</accession>
<evidence type="ECO:0000256" key="2">
    <source>
        <dbReference type="ARBA" id="ARBA00005991"/>
    </source>
</evidence>
<dbReference type="Proteomes" id="UP000597762">
    <property type="component" value="Unassembled WGS sequence"/>
</dbReference>
<dbReference type="SUPFAM" id="SSF54928">
    <property type="entry name" value="RNA-binding domain, RBD"/>
    <property type="match status" value="1"/>
</dbReference>
<evidence type="ECO:0000256" key="4">
    <source>
        <dbReference type="ARBA" id="ARBA00023242"/>
    </source>
</evidence>
<dbReference type="OrthoDB" id="18087at2759"/>
<dbReference type="InterPro" id="IPR005120">
    <property type="entry name" value="UPF3_dom"/>
</dbReference>
<reference evidence="7" key="1">
    <citation type="submission" date="2021-01" db="EMBL/GenBank/DDBJ databases">
        <authorList>
            <person name="Li R."/>
            <person name="Bekaert M."/>
        </authorList>
    </citation>
    <scope>NUCLEOTIDE SEQUENCE</scope>
    <source>
        <strain evidence="7">Farmed</strain>
    </source>
</reference>
<dbReference type="EMBL" id="CAHIKZ030004450">
    <property type="protein sequence ID" value="CAE1310811.1"/>
    <property type="molecule type" value="Genomic_DNA"/>
</dbReference>
<dbReference type="GO" id="GO:0045727">
    <property type="term" value="P:positive regulation of translation"/>
    <property type="evidence" value="ECO:0007669"/>
    <property type="project" value="TreeGrafter"/>
</dbReference>
<dbReference type="InterPro" id="IPR012677">
    <property type="entry name" value="Nucleotide-bd_a/b_plait_sf"/>
</dbReference>
<keyword evidence="4" id="KW-0539">Nucleus</keyword>
<keyword evidence="3" id="KW-0866">Nonsense-mediated mRNA decay</keyword>
<dbReference type="GO" id="GO:0000184">
    <property type="term" value="P:nuclear-transcribed mRNA catabolic process, nonsense-mediated decay"/>
    <property type="evidence" value="ECO:0007669"/>
    <property type="project" value="UniProtKB-KW"/>
</dbReference>
<dbReference type="FunFam" id="3.30.70.330:FF:000717">
    <property type="entry name" value="regulator of nonsense transcripts 3B"/>
    <property type="match status" value="1"/>
</dbReference>
<evidence type="ECO:0000259" key="6">
    <source>
        <dbReference type="Pfam" id="PF03467"/>
    </source>
</evidence>
<dbReference type="CDD" id="cd12455">
    <property type="entry name" value="RRM_like_Smg4_UPF3"/>
    <property type="match status" value="1"/>
</dbReference>
<dbReference type="GO" id="GO:0003729">
    <property type="term" value="F:mRNA binding"/>
    <property type="evidence" value="ECO:0007669"/>
    <property type="project" value="TreeGrafter"/>
</dbReference>
<evidence type="ECO:0000313" key="7">
    <source>
        <dbReference type="EMBL" id="CAE1310811.1"/>
    </source>
</evidence>
<dbReference type="PANTHER" id="PTHR13112">
    <property type="entry name" value="UPF3 REGULATOR OF NONSENSE TRANSCRIPTS-LIKE PROTEIN"/>
    <property type="match status" value="1"/>
</dbReference>
<dbReference type="AlphaFoldDB" id="A0A812E082"/>
<gene>
    <name evidence="7" type="ORF">SPHA_62339</name>
</gene>
<comment type="caution">
    <text evidence="7">The sequence shown here is derived from an EMBL/GenBank/DDBJ whole genome shotgun (WGS) entry which is preliminary data.</text>
</comment>
<dbReference type="GO" id="GO:0005737">
    <property type="term" value="C:cytoplasm"/>
    <property type="evidence" value="ECO:0007669"/>
    <property type="project" value="TreeGrafter"/>
</dbReference>
<dbReference type="Gene3D" id="3.30.70.330">
    <property type="match status" value="1"/>
</dbReference>
<evidence type="ECO:0000313" key="8">
    <source>
        <dbReference type="Proteomes" id="UP000597762"/>
    </source>
</evidence>
<feature type="region of interest" description="Disordered" evidence="5">
    <location>
        <begin position="165"/>
        <end position="482"/>
    </location>
</feature>
<comment type="similarity">
    <text evidence="2">Belongs to the RENT3 family.</text>
</comment>
<feature type="compositionally biased region" description="Basic and acidic residues" evidence="5">
    <location>
        <begin position="415"/>
        <end position="482"/>
    </location>
</feature>
<feature type="compositionally biased region" description="Basic and acidic residues" evidence="5">
    <location>
        <begin position="544"/>
        <end position="559"/>
    </location>
</feature>
<evidence type="ECO:0000256" key="1">
    <source>
        <dbReference type="ARBA" id="ARBA00004123"/>
    </source>
</evidence>
<dbReference type="InterPro" id="IPR035979">
    <property type="entry name" value="RBD_domain_sf"/>
</dbReference>
<feature type="region of interest" description="Disordered" evidence="5">
    <location>
        <begin position="527"/>
        <end position="567"/>
    </location>
</feature>
<comment type="subcellular location">
    <subcellularLocation>
        <location evidence="1">Nucleus</location>
    </subcellularLocation>
</comment>
<sequence>MDERKKDRDQPPTKVVIRRLPPSLTPEVFLEQVSPLPFYDYFYFVKADMSLGSNAFTRAYINFPCPDDIYTFKDKFDDYVFVDKKGNEYSAVVEFAPFQKVPKKKMRKADTKKGTIEQDSEYQKFLEILKNPETEPTIPIEAYLEELENKKKELKANHGVPKMTTPLIEYIRRKKEEKKANIQRQREDRKKREHERKKAREEEKRRRKEKEKEKREEKKQKEKELLPKKDDQPIKFQINRPHKLGYHSVQKRTLYGHFQSRHTGASAHKEIQLLKNPEREQEKQKEECDLGRIKDEPEKPIKEREKLRFSKENREKFNKLDRQGQERLKPGREGRFADRSKYSKDDRACDKSEKFKSNKDDRSGDKKNRDDKPDRQKHLAGKYNREDRSKCYQSVNNNNSNNCREDKKTRHDKQSKHDRTDKFDRPEKQDKYDRMDRQDKFDRSDKQDRLERLERHERSEKQDNDDFERSVHEKKSNKADKLDKAKICSNHNFLVEVCCSYSSSESGGLELTPGQLGAAVAEGAQNQGYHFGGDAPREQPANKWEPKTRIYSGKPERQDNRKRKVIL</sequence>
<feature type="domain" description="UPF3" evidence="6">
    <location>
        <begin position="12"/>
        <end position="176"/>
    </location>
</feature>
<evidence type="ECO:0000256" key="3">
    <source>
        <dbReference type="ARBA" id="ARBA00023161"/>
    </source>
</evidence>
<dbReference type="Pfam" id="PF03467">
    <property type="entry name" value="Smg4_UPF3"/>
    <property type="match status" value="1"/>
</dbReference>
<feature type="compositionally biased region" description="Basic and acidic residues" evidence="5">
    <location>
        <begin position="177"/>
        <end position="233"/>
    </location>
</feature>
<feature type="compositionally biased region" description="Basic and acidic residues" evidence="5">
    <location>
        <begin position="267"/>
        <end position="390"/>
    </location>
</feature>
<protein>
    <submittedName>
        <fullName evidence="7">UPF3</fullName>
    </submittedName>
</protein>